<dbReference type="EMBL" id="CM042009">
    <property type="protein sequence ID" value="KAI3790634.1"/>
    <property type="molecule type" value="Genomic_DNA"/>
</dbReference>
<reference evidence="2" key="1">
    <citation type="journal article" date="2022" name="Mol. Ecol. Resour.">
        <title>The genomes of chicory, endive, great burdock and yacon provide insights into Asteraceae palaeo-polyploidization history and plant inulin production.</title>
        <authorList>
            <person name="Fan W."/>
            <person name="Wang S."/>
            <person name="Wang H."/>
            <person name="Wang A."/>
            <person name="Jiang F."/>
            <person name="Liu H."/>
            <person name="Zhao H."/>
            <person name="Xu D."/>
            <person name="Zhang Y."/>
        </authorList>
    </citation>
    <scope>NUCLEOTIDE SEQUENCE [LARGE SCALE GENOMIC DNA]</scope>
    <source>
        <strain evidence="2">cv. Punajuju</strain>
    </source>
</reference>
<evidence type="ECO:0000313" key="2">
    <source>
        <dbReference type="Proteomes" id="UP001055811"/>
    </source>
</evidence>
<proteinExistence type="predicted"/>
<reference evidence="1 2" key="2">
    <citation type="journal article" date="2022" name="Mol. Ecol. Resour.">
        <title>The genomes of chicory, endive, great burdock and yacon provide insights into Asteraceae paleo-polyploidization history and plant inulin production.</title>
        <authorList>
            <person name="Fan W."/>
            <person name="Wang S."/>
            <person name="Wang H."/>
            <person name="Wang A."/>
            <person name="Jiang F."/>
            <person name="Liu H."/>
            <person name="Zhao H."/>
            <person name="Xu D."/>
            <person name="Zhang Y."/>
        </authorList>
    </citation>
    <scope>NUCLEOTIDE SEQUENCE [LARGE SCALE GENOMIC DNA]</scope>
    <source>
        <strain evidence="2">cv. Punajuju</strain>
        <tissue evidence="1">Leaves</tissue>
    </source>
</reference>
<organism evidence="1 2">
    <name type="scientific">Cichorium intybus</name>
    <name type="common">Chicory</name>
    <dbReference type="NCBI Taxonomy" id="13427"/>
    <lineage>
        <taxon>Eukaryota</taxon>
        <taxon>Viridiplantae</taxon>
        <taxon>Streptophyta</taxon>
        <taxon>Embryophyta</taxon>
        <taxon>Tracheophyta</taxon>
        <taxon>Spermatophyta</taxon>
        <taxon>Magnoliopsida</taxon>
        <taxon>eudicotyledons</taxon>
        <taxon>Gunneridae</taxon>
        <taxon>Pentapetalae</taxon>
        <taxon>asterids</taxon>
        <taxon>campanulids</taxon>
        <taxon>Asterales</taxon>
        <taxon>Asteraceae</taxon>
        <taxon>Cichorioideae</taxon>
        <taxon>Cichorieae</taxon>
        <taxon>Cichoriinae</taxon>
        <taxon>Cichorium</taxon>
    </lineage>
</organism>
<accession>A0ACB9H4F6</accession>
<evidence type="ECO:0000313" key="1">
    <source>
        <dbReference type="EMBL" id="KAI3790634.1"/>
    </source>
</evidence>
<keyword evidence="2" id="KW-1185">Reference proteome</keyword>
<gene>
    <name evidence="1" type="ORF">L2E82_03828</name>
</gene>
<sequence>MMQVKDVFIPWYNAYRFIVQNAKRLKVEGLPSFVPHDRVTLLNSTNVLGQWINSATHSLVHFVRQEMDAYRLYTVLLTCCKVMAPFTPFFTEVLYCNLQKVSIGSEESIHFCSFPQELNVVSVVPCNDPLKYTTLRTEPNFRPGNSMRVVADAVKALSQEDILSFKKSGQITIATHCLKLSDIKITRGFKCSDGVTTKEMDASSDVVNRIQRLRRKYALEPTDFVEVCFKSLDEDTSLAAQILKSQTLSRLPNML</sequence>
<dbReference type="Proteomes" id="UP001055811">
    <property type="component" value="Linkage Group LG01"/>
</dbReference>
<comment type="caution">
    <text evidence="1">The sequence shown here is derived from an EMBL/GenBank/DDBJ whole genome shotgun (WGS) entry which is preliminary data.</text>
</comment>
<name>A0ACB9H4F6_CICIN</name>
<protein>
    <submittedName>
        <fullName evidence="1">Uncharacterized protein</fullName>
    </submittedName>
</protein>